<dbReference type="SUPFAM" id="SSF49464">
    <property type="entry name" value="Carboxypeptidase regulatory domain-like"/>
    <property type="match status" value="1"/>
</dbReference>
<keyword evidence="7 8" id="KW-0998">Cell outer membrane</keyword>
<dbReference type="NCBIfam" id="TIGR04057">
    <property type="entry name" value="SusC_RagA_signa"/>
    <property type="match status" value="1"/>
</dbReference>
<keyword evidence="6 8" id="KW-0472">Membrane</keyword>
<dbReference type="PANTHER" id="PTHR30069:SF53">
    <property type="entry name" value="COLICIN I RECEPTOR-RELATED"/>
    <property type="match status" value="1"/>
</dbReference>
<accession>A0A0F5JE53</accession>
<evidence type="ECO:0000256" key="2">
    <source>
        <dbReference type="ARBA" id="ARBA00022448"/>
    </source>
</evidence>
<dbReference type="SUPFAM" id="SSF56935">
    <property type="entry name" value="Porins"/>
    <property type="match status" value="1"/>
</dbReference>
<comment type="similarity">
    <text evidence="8">Belongs to the TonB-dependent receptor family.</text>
</comment>
<dbReference type="Proteomes" id="UP000033035">
    <property type="component" value="Unassembled WGS sequence"/>
</dbReference>
<evidence type="ECO:0000256" key="8">
    <source>
        <dbReference type="PROSITE-ProRule" id="PRU01360"/>
    </source>
</evidence>
<dbReference type="SMART" id="SM00965">
    <property type="entry name" value="STN"/>
    <property type="match status" value="1"/>
</dbReference>
<keyword evidence="5" id="KW-0732">Signal</keyword>
<dbReference type="InterPro" id="IPR037066">
    <property type="entry name" value="Plug_dom_sf"/>
</dbReference>
<dbReference type="AlphaFoldDB" id="A0A0F5JE53"/>
<dbReference type="Pfam" id="PF13715">
    <property type="entry name" value="CarbopepD_reg_2"/>
    <property type="match status" value="1"/>
</dbReference>
<protein>
    <submittedName>
        <fullName evidence="10">SusC/RagA family TonB-linked outer membrane protein</fullName>
    </submittedName>
</protein>
<keyword evidence="2 8" id="KW-0813">Transport</keyword>
<evidence type="ECO:0000256" key="1">
    <source>
        <dbReference type="ARBA" id="ARBA00004571"/>
    </source>
</evidence>
<dbReference type="Gene3D" id="2.60.40.1120">
    <property type="entry name" value="Carboxypeptidase-like, regulatory domain"/>
    <property type="match status" value="1"/>
</dbReference>
<comment type="caution">
    <text evidence="10">The sequence shown here is derived from an EMBL/GenBank/DDBJ whole genome shotgun (WGS) entry which is preliminary data.</text>
</comment>
<dbReference type="InterPro" id="IPR036942">
    <property type="entry name" value="Beta-barrel_TonB_sf"/>
</dbReference>
<dbReference type="InterPro" id="IPR011662">
    <property type="entry name" value="Secretin/TonB_short_N"/>
</dbReference>
<dbReference type="Gene3D" id="2.40.170.20">
    <property type="entry name" value="TonB-dependent receptor, beta-barrel domain"/>
    <property type="match status" value="1"/>
</dbReference>
<dbReference type="PATRIC" id="fig|1203610.3.peg.3280"/>
<dbReference type="InterPro" id="IPR008969">
    <property type="entry name" value="CarboxyPept-like_regulatory"/>
</dbReference>
<comment type="subcellular location">
    <subcellularLocation>
        <location evidence="1 8">Cell outer membrane</location>
        <topology evidence="1 8">Multi-pass membrane protein</topology>
    </subcellularLocation>
</comment>
<evidence type="ECO:0000256" key="7">
    <source>
        <dbReference type="ARBA" id="ARBA00023237"/>
    </source>
</evidence>
<gene>
    <name evidence="10" type="ORF">HMPREF1536_03217</name>
</gene>
<dbReference type="STRING" id="1203610.HMPREF1536_03217"/>
<keyword evidence="3 8" id="KW-1134">Transmembrane beta strand</keyword>
<evidence type="ECO:0000256" key="4">
    <source>
        <dbReference type="ARBA" id="ARBA00022692"/>
    </source>
</evidence>
<sequence>MKKQMFYEASGRIWRIPLFIGLFFLASSLYGYSNEQAKSFSIQLENVLLSDAISQIEKASGYSFFYDENKIDFSHRVSIDAQNQTVAKVLDSILKSTGLIYEISNNQIVLLPDERKTTSKNDSGTIVMKAQQQKGAIRGTVVDNLGEPVIGANIVEKGTTNGTITDVNGNFSLEVSPNAVLEVSFIGYITQRTPVKGTTVNITLREDAQALDEVVITGFGMSQKKESLTSAIAIVGADDIARSSSVSSSGALVGKVAGINARQTDGRPGSTTGIKIRNMGTPLYVIDGVQTDEGQFNQIDYNDIETISVLKDASASIYGVRAANGVIVVTTKKGKKNTKNTVSINARYGWQKQNFPRPADAQTYLNNYVQSETLQGVANRKYTQEEYNKWMQGTEAGYRPFDWYDFIWTTAPQSYVGANISGGSDKVSYYASLSNTNQQSIVRDFGYFNRTNVQVNLDSQINERFKAGVSINGRYEKKKNPGVAGGDDYWTAMFATYRNLPVNRPFANDNPDYPAQTNQNDLNFGMFTYDKSGYNLDIWRVMQLTGNLEYKILDGLTAKGLFGYYFADNQYDCHEYTYNLYDYDNINDKYNVVYTNSNPYRQEIRKYVEEYSSNIQLAYDKQFGKHKMFAMVGMEAKTRSTPSLTVNTLPKTNALDLLYFSDISGLSNSGNNTEARLGYMFRGTYDFASKYLVEFSARYDGSWKFPPNHRWGFFPSASLGWRMSEENFWKNTSLLTTVFSDFKIRGSYGLLGDDNTDGYSAFDYMSGYTYNDGGSTLDGVYIVGSKPRGLPVTTLSWIKAKTLDIGFDASFLNGRLSLTADYFRRIRTGLPESRYDVLIPTETGFSLPKESLNSDMTTGYDLILNWNDQVGDFSYSLGYNMTYARFYDWHQYKPRFSNSWDEYRNSKDERFGNLTWLYEAVGQFQSWDEIASYPIDNDGKGNKTLRPGDIKYRDVNGDGVINDMDKRPIGYQRGSTPTLNFAFNFYFNWKGFDLAFDLTGGAFNSYSRTSEVQAPFHGGGNNPQYMMEDTWHLSDIWDADSELIPGKYPTILLNNSGHSNYWESTFWTTNVRYLKMKNLEFGYNFPKVWLDKIHMSNLRVYFSAQNLFTLTNTDLDPEVDKDTGIAYPTNRVMSIGLNLKF</sequence>
<name>A0A0F5JE53_9BACT</name>
<dbReference type="GO" id="GO:0015889">
    <property type="term" value="P:cobalamin transport"/>
    <property type="evidence" value="ECO:0007669"/>
    <property type="project" value="TreeGrafter"/>
</dbReference>
<dbReference type="EMBL" id="AQHW01000015">
    <property type="protein sequence ID" value="KKB55742.1"/>
    <property type="molecule type" value="Genomic_DNA"/>
</dbReference>
<evidence type="ECO:0000259" key="9">
    <source>
        <dbReference type="SMART" id="SM00965"/>
    </source>
</evidence>
<dbReference type="PANTHER" id="PTHR30069">
    <property type="entry name" value="TONB-DEPENDENT OUTER MEMBRANE RECEPTOR"/>
    <property type="match status" value="1"/>
</dbReference>
<dbReference type="InterPro" id="IPR039426">
    <property type="entry name" value="TonB-dep_rcpt-like"/>
</dbReference>
<keyword evidence="11" id="KW-1185">Reference proteome</keyword>
<evidence type="ECO:0000256" key="5">
    <source>
        <dbReference type="ARBA" id="ARBA00022729"/>
    </source>
</evidence>
<dbReference type="NCBIfam" id="TIGR04056">
    <property type="entry name" value="OMP_RagA_SusC"/>
    <property type="match status" value="1"/>
</dbReference>
<dbReference type="InterPro" id="IPR023997">
    <property type="entry name" value="TonB-dep_OMP_SusC/RagA_CS"/>
</dbReference>
<keyword evidence="4 8" id="KW-0812">Transmembrane</keyword>
<proteinExistence type="inferred from homology"/>
<dbReference type="Pfam" id="PF07660">
    <property type="entry name" value="STN"/>
    <property type="match status" value="1"/>
</dbReference>
<dbReference type="PROSITE" id="PS52016">
    <property type="entry name" value="TONB_DEPENDENT_REC_3"/>
    <property type="match status" value="1"/>
</dbReference>
<evidence type="ECO:0000313" key="10">
    <source>
        <dbReference type="EMBL" id="KKB55742.1"/>
    </source>
</evidence>
<dbReference type="Gene3D" id="2.170.130.10">
    <property type="entry name" value="TonB-dependent receptor, plug domain"/>
    <property type="match status" value="1"/>
</dbReference>
<dbReference type="InterPro" id="IPR012910">
    <property type="entry name" value="Plug_dom"/>
</dbReference>
<dbReference type="Pfam" id="PF07715">
    <property type="entry name" value="Plug"/>
    <property type="match status" value="1"/>
</dbReference>
<evidence type="ECO:0000256" key="6">
    <source>
        <dbReference type="ARBA" id="ARBA00023136"/>
    </source>
</evidence>
<evidence type="ECO:0000256" key="3">
    <source>
        <dbReference type="ARBA" id="ARBA00022452"/>
    </source>
</evidence>
<dbReference type="RefSeq" id="WP_044191301.1">
    <property type="nucleotide sequence ID" value="NZ_AUAE01000008.1"/>
</dbReference>
<dbReference type="InterPro" id="IPR023996">
    <property type="entry name" value="TonB-dep_OMP_SusC/RagA"/>
</dbReference>
<dbReference type="HOGENOM" id="CLU_004317_0_2_10"/>
<dbReference type="GO" id="GO:0009279">
    <property type="term" value="C:cell outer membrane"/>
    <property type="evidence" value="ECO:0007669"/>
    <property type="project" value="UniProtKB-SubCell"/>
</dbReference>
<feature type="domain" description="Secretin/TonB short N-terminal" evidence="9">
    <location>
        <begin position="62"/>
        <end position="113"/>
    </location>
</feature>
<dbReference type="FunFam" id="2.60.40.1120:FF:000003">
    <property type="entry name" value="Outer membrane protein Omp121"/>
    <property type="match status" value="1"/>
</dbReference>
<reference evidence="10 11" key="1">
    <citation type="submission" date="2013-04" db="EMBL/GenBank/DDBJ databases">
        <title>The Genome Sequence of Parabacteroides gordonii DSM 23371.</title>
        <authorList>
            <consortium name="The Broad Institute Genomics Platform"/>
            <person name="Earl A."/>
            <person name="Ward D."/>
            <person name="Feldgarden M."/>
            <person name="Gevers D."/>
            <person name="Martens E."/>
            <person name="Sakamoto M."/>
            <person name="Benno Y."/>
            <person name="Suzuki N."/>
            <person name="Matsunaga N."/>
            <person name="Koshihara K."/>
            <person name="Seki M."/>
            <person name="Komiya H."/>
            <person name="Walker B."/>
            <person name="Young S."/>
            <person name="Zeng Q."/>
            <person name="Gargeya S."/>
            <person name="Fitzgerald M."/>
            <person name="Haas B."/>
            <person name="Abouelleil A."/>
            <person name="Allen A.W."/>
            <person name="Alvarado L."/>
            <person name="Arachchi H.M."/>
            <person name="Berlin A.M."/>
            <person name="Chapman S.B."/>
            <person name="Gainer-Dewar J."/>
            <person name="Goldberg J."/>
            <person name="Griggs A."/>
            <person name="Gujja S."/>
            <person name="Hansen M."/>
            <person name="Howarth C."/>
            <person name="Imamovic A."/>
            <person name="Ireland A."/>
            <person name="Larimer J."/>
            <person name="McCowan C."/>
            <person name="Murphy C."/>
            <person name="Pearson M."/>
            <person name="Poon T.W."/>
            <person name="Priest M."/>
            <person name="Roberts A."/>
            <person name="Saif S."/>
            <person name="Shea T."/>
            <person name="Sisk P."/>
            <person name="Sykes S."/>
            <person name="Wortman J."/>
            <person name="Nusbaum C."/>
            <person name="Birren B."/>
        </authorList>
    </citation>
    <scope>NUCLEOTIDE SEQUENCE [LARGE SCALE GENOMIC DNA]</scope>
    <source>
        <strain evidence="10 11">MS-1</strain>
    </source>
</reference>
<evidence type="ECO:0000313" key="11">
    <source>
        <dbReference type="Proteomes" id="UP000033035"/>
    </source>
</evidence>
<organism evidence="10 11">
    <name type="scientific">Parabacteroides gordonii MS-1 = DSM 23371</name>
    <dbReference type="NCBI Taxonomy" id="1203610"/>
    <lineage>
        <taxon>Bacteria</taxon>
        <taxon>Pseudomonadati</taxon>
        <taxon>Bacteroidota</taxon>
        <taxon>Bacteroidia</taxon>
        <taxon>Bacteroidales</taxon>
        <taxon>Tannerellaceae</taxon>
        <taxon>Parabacteroides</taxon>
    </lineage>
</organism>